<dbReference type="InterPro" id="IPR014144">
    <property type="entry name" value="LigD_PE_domain"/>
</dbReference>
<protein>
    <recommendedName>
        <fullName evidence="1">DNA ligase (ATP)</fullName>
        <ecNumber evidence="1">6.5.1.1</ecNumber>
    </recommendedName>
</protein>
<dbReference type="NCBIfam" id="TIGR02777">
    <property type="entry name" value="LigD_PE_dom"/>
    <property type="match status" value="1"/>
</dbReference>
<name>A0A6J4J6Z9_9BACT</name>
<reference evidence="6" key="1">
    <citation type="submission" date="2020-02" db="EMBL/GenBank/DDBJ databases">
        <authorList>
            <person name="Meier V. D."/>
        </authorList>
    </citation>
    <scope>NUCLEOTIDE SEQUENCE</scope>
    <source>
        <strain evidence="6">AVDCRST_MAG42</strain>
    </source>
</reference>
<dbReference type="InterPro" id="IPR012310">
    <property type="entry name" value="DNA_ligase_ATP-dep_cent"/>
</dbReference>
<dbReference type="Gene3D" id="3.30.1490.70">
    <property type="match status" value="1"/>
</dbReference>
<evidence type="ECO:0000256" key="2">
    <source>
        <dbReference type="ARBA" id="ARBA00022598"/>
    </source>
</evidence>
<dbReference type="GO" id="GO:0003910">
    <property type="term" value="F:DNA ligase (ATP) activity"/>
    <property type="evidence" value="ECO:0007669"/>
    <property type="project" value="UniProtKB-EC"/>
</dbReference>
<accession>A0A6J4J6Z9</accession>
<dbReference type="InterPro" id="IPR014146">
    <property type="entry name" value="LigD_ligase_dom"/>
</dbReference>
<dbReference type="PROSITE" id="PS00697">
    <property type="entry name" value="DNA_LIGASE_A1"/>
    <property type="match status" value="1"/>
</dbReference>
<evidence type="ECO:0000313" key="6">
    <source>
        <dbReference type="EMBL" id="CAA9268718.1"/>
    </source>
</evidence>
<dbReference type="EC" id="6.5.1.1" evidence="1"/>
<feature type="region of interest" description="Disordered" evidence="4">
    <location>
        <begin position="167"/>
        <end position="229"/>
    </location>
</feature>
<keyword evidence="2 6" id="KW-0436">Ligase</keyword>
<gene>
    <name evidence="6" type="ORF">AVDCRST_MAG42-3307</name>
</gene>
<dbReference type="CDD" id="cd07971">
    <property type="entry name" value="OBF_DNA_ligase_LigD"/>
    <property type="match status" value="1"/>
</dbReference>
<dbReference type="PROSITE" id="PS50160">
    <property type="entry name" value="DNA_LIGASE_A3"/>
    <property type="match status" value="1"/>
</dbReference>
<sequence>MGLKEYKRKRNFGVTAEPAGGKPLPKAVKGASRFVIQKHDATRLHYDFRLEMEGVLKSWAVPKGLPWGKGEKHLAVEVEDHPVEYETFEGVIPKGQYGGGTVMVWDRGTYYVYGEDPLQALKDGRMHIVLHGEKAHGEWALIRTRMDADKPQWLLLKATESLPPISKKLDDQSVKTGRTMQQIADERDAEWQSNRGEAAEERERRSAAKDKKKTPAKSPSRRTKSAAVKSDLAAELKELPAGKPRFVVPMKPKLLEEAPTAGDWVYELKFDGFRIVAVKNGDKVNLVSRNGNELAARFPETADAVRALPVNDCVIDGEVVALDEQGRSSFQLLQGVEMESRRSPTYYYVFDLLQAEGRSLTGQPLEFRKEMLQRLCGDAGEAIRYSGDVGSDAEPLLKQVQQLGLEGLIGKQRGSVYEEDRRSGLWIKLKVLNQQEFVIGGYTPPGGSRKHFGALLVGYYEGKKLLFAGKVGTGFNAKLLAALHKQFKAEERADCPFADLPSKQGGQWVQGITPAMMRRCTWVNPVFVCQLKFAEWTRDAKLRQPVFLGMREDKDARQVTRSA</sequence>
<dbReference type="Pfam" id="PF13298">
    <property type="entry name" value="LigD_N"/>
    <property type="match status" value="1"/>
</dbReference>
<dbReference type="PANTHER" id="PTHR39465:SF1">
    <property type="entry name" value="DNA LIGASE D 3'-PHOSPHOESTERASE DOMAIN-CONTAINING PROTEIN"/>
    <property type="match status" value="1"/>
</dbReference>
<dbReference type="GO" id="GO:0005524">
    <property type="term" value="F:ATP binding"/>
    <property type="evidence" value="ECO:0007669"/>
    <property type="project" value="InterPro"/>
</dbReference>
<dbReference type="InterPro" id="IPR016059">
    <property type="entry name" value="DNA_ligase_ATP-dep_CS"/>
</dbReference>
<dbReference type="PANTHER" id="PTHR39465">
    <property type="entry name" value="DNA LIGASE D, 3'-PHOSPHOESTERASE DOMAIN"/>
    <property type="match status" value="1"/>
</dbReference>
<evidence type="ECO:0000256" key="4">
    <source>
        <dbReference type="SAM" id="MobiDB-lite"/>
    </source>
</evidence>
<evidence type="ECO:0000259" key="5">
    <source>
        <dbReference type="PROSITE" id="PS50160"/>
    </source>
</evidence>
<dbReference type="Gene3D" id="3.30.470.30">
    <property type="entry name" value="DNA ligase/mRNA capping enzyme"/>
    <property type="match status" value="1"/>
</dbReference>
<feature type="compositionally biased region" description="Basic residues" evidence="4">
    <location>
        <begin position="210"/>
        <end position="224"/>
    </location>
</feature>
<dbReference type="SUPFAM" id="SSF50249">
    <property type="entry name" value="Nucleic acid-binding proteins"/>
    <property type="match status" value="1"/>
</dbReference>
<dbReference type="Pfam" id="PF01068">
    <property type="entry name" value="DNA_ligase_A_M"/>
    <property type="match status" value="1"/>
</dbReference>
<dbReference type="EMBL" id="CADCTA010000117">
    <property type="protein sequence ID" value="CAA9268718.1"/>
    <property type="molecule type" value="Genomic_DNA"/>
</dbReference>
<dbReference type="InterPro" id="IPR012340">
    <property type="entry name" value="NA-bd_OB-fold"/>
</dbReference>
<dbReference type="AlphaFoldDB" id="A0A6J4J6Z9"/>
<feature type="domain" description="ATP-dependent DNA ligase family profile" evidence="5">
    <location>
        <begin position="338"/>
        <end position="484"/>
    </location>
</feature>
<proteinExistence type="predicted"/>
<dbReference type="GO" id="GO:0006281">
    <property type="term" value="P:DNA repair"/>
    <property type="evidence" value="ECO:0007669"/>
    <property type="project" value="InterPro"/>
</dbReference>
<organism evidence="6">
    <name type="scientific">uncultured Chthoniobacterales bacterium</name>
    <dbReference type="NCBI Taxonomy" id="1836801"/>
    <lineage>
        <taxon>Bacteria</taxon>
        <taxon>Pseudomonadati</taxon>
        <taxon>Verrucomicrobiota</taxon>
        <taxon>Spartobacteria</taxon>
        <taxon>Chthoniobacterales</taxon>
        <taxon>environmental samples</taxon>
    </lineage>
</organism>
<evidence type="ECO:0000256" key="1">
    <source>
        <dbReference type="ARBA" id="ARBA00012727"/>
    </source>
</evidence>
<dbReference type="Pfam" id="PF04679">
    <property type="entry name" value="DNA_ligase_A_C"/>
    <property type="match status" value="1"/>
</dbReference>
<evidence type="ECO:0000256" key="3">
    <source>
        <dbReference type="ARBA" id="ARBA00034003"/>
    </source>
</evidence>
<dbReference type="SUPFAM" id="SSF56091">
    <property type="entry name" value="DNA ligase/mRNA capping enzyme, catalytic domain"/>
    <property type="match status" value="1"/>
</dbReference>
<dbReference type="NCBIfam" id="TIGR02779">
    <property type="entry name" value="NHEJ_ligase_lig"/>
    <property type="match status" value="1"/>
</dbReference>
<comment type="catalytic activity">
    <reaction evidence="3">
        <text>ATP + (deoxyribonucleotide)n-3'-hydroxyl + 5'-phospho-(deoxyribonucleotide)m = (deoxyribonucleotide)n+m + AMP + diphosphate.</text>
        <dbReference type="EC" id="6.5.1.1"/>
    </reaction>
</comment>
<dbReference type="Gene3D" id="2.40.50.140">
    <property type="entry name" value="Nucleic acid-binding proteins"/>
    <property type="match status" value="1"/>
</dbReference>
<dbReference type="InterPro" id="IPR012309">
    <property type="entry name" value="DNA_ligase_ATP-dep_C"/>
</dbReference>
<feature type="compositionally biased region" description="Basic and acidic residues" evidence="4">
    <location>
        <begin position="197"/>
        <end position="209"/>
    </location>
</feature>
<dbReference type="GO" id="GO:0006310">
    <property type="term" value="P:DNA recombination"/>
    <property type="evidence" value="ECO:0007669"/>
    <property type="project" value="InterPro"/>
</dbReference>
<dbReference type="CDD" id="cd07906">
    <property type="entry name" value="Adenylation_DNA_ligase_LigD_LigC"/>
    <property type="match status" value="1"/>
</dbReference>